<comment type="function">
    <text evidence="10">Involved in the export of calmodulin-sensitive adenylate cyclase-hemolysin (cyclolysin).</text>
</comment>
<dbReference type="GO" id="GO:0140359">
    <property type="term" value="F:ABC-type transporter activity"/>
    <property type="evidence" value="ECO:0007669"/>
    <property type="project" value="InterPro"/>
</dbReference>
<evidence type="ECO:0000256" key="7">
    <source>
        <dbReference type="ARBA" id="ARBA00022840"/>
    </source>
</evidence>
<feature type="transmembrane region" description="Helical" evidence="13">
    <location>
        <begin position="179"/>
        <end position="200"/>
    </location>
</feature>
<keyword evidence="18" id="KW-1185">Reference proteome</keyword>
<evidence type="ECO:0000259" key="15">
    <source>
        <dbReference type="PROSITE" id="PS50929"/>
    </source>
</evidence>
<evidence type="ECO:0000256" key="9">
    <source>
        <dbReference type="ARBA" id="ARBA00023136"/>
    </source>
</evidence>
<dbReference type="SUPFAM" id="SSF90123">
    <property type="entry name" value="ABC transporter transmembrane region"/>
    <property type="match status" value="1"/>
</dbReference>
<evidence type="ECO:0000256" key="8">
    <source>
        <dbReference type="ARBA" id="ARBA00022989"/>
    </source>
</evidence>
<dbReference type="CDD" id="cd18567">
    <property type="entry name" value="ABC_6TM_CvaB_RaxB_like"/>
    <property type="match status" value="1"/>
</dbReference>
<dbReference type="GO" id="GO:0006508">
    <property type="term" value="P:proteolysis"/>
    <property type="evidence" value="ECO:0007669"/>
    <property type="project" value="InterPro"/>
</dbReference>
<organism evidence="17 18">
    <name type="scientific">Pseudoduganella rivuli</name>
    <dbReference type="NCBI Taxonomy" id="2666085"/>
    <lineage>
        <taxon>Bacteria</taxon>
        <taxon>Pseudomonadati</taxon>
        <taxon>Pseudomonadota</taxon>
        <taxon>Betaproteobacteria</taxon>
        <taxon>Burkholderiales</taxon>
        <taxon>Oxalobacteraceae</taxon>
        <taxon>Telluria group</taxon>
        <taxon>Pseudoduganella</taxon>
    </lineage>
</organism>
<dbReference type="PANTHER" id="PTHR24221:SF606">
    <property type="entry name" value="COLICIN V SECRETION-PROCESSING ATP-BINDING PROTEIN"/>
    <property type="match status" value="1"/>
</dbReference>
<evidence type="ECO:0000256" key="5">
    <source>
        <dbReference type="ARBA" id="ARBA00022735"/>
    </source>
</evidence>
<protein>
    <recommendedName>
        <fullName evidence="12">Cyclolysin secretion/processing ATP-binding protein CyaB</fullName>
    </recommendedName>
</protein>
<evidence type="ECO:0000259" key="14">
    <source>
        <dbReference type="PROSITE" id="PS50893"/>
    </source>
</evidence>
<dbReference type="GO" id="GO:0031640">
    <property type="term" value="P:killing of cells of another organism"/>
    <property type="evidence" value="ECO:0007669"/>
    <property type="project" value="UniProtKB-KW"/>
</dbReference>
<feature type="transmembrane region" description="Helical" evidence="13">
    <location>
        <begin position="212"/>
        <end position="233"/>
    </location>
</feature>
<dbReference type="GO" id="GO:0016887">
    <property type="term" value="F:ATP hydrolysis activity"/>
    <property type="evidence" value="ECO:0007669"/>
    <property type="project" value="InterPro"/>
</dbReference>
<evidence type="ECO:0000259" key="16">
    <source>
        <dbReference type="PROSITE" id="PS50990"/>
    </source>
</evidence>
<gene>
    <name evidence="17" type="ORF">GJ700_24755</name>
</gene>
<dbReference type="InterPro" id="IPR033838">
    <property type="entry name" value="CvaB_peptidase"/>
</dbReference>
<dbReference type="InterPro" id="IPR039421">
    <property type="entry name" value="Type_1_exporter"/>
</dbReference>
<dbReference type="GO" id="GO:0005524">
    <property type="term" value="F:ATP binding"/>
    <property type="evidence" value="ECO:0007669"/>
    <property type="project" value="UniProtKB-KW"/>
</dbReference>
<dbReference type="PROSITE" id="PS50893">
    <property type="entry name" value="ABC_TRANSPORTER_2"/>
    <property type="match status" value="1"/>
</dbReference>
<keyword evidence="4 13" id="KW-0812">Transmembrane</keyword>
<evidence type="ECO:0000256" key="6">
    <source>
        <dbReference type="ARBA" id="ARBA00022741"/>
    </source>
</evidence>
<feature type="domain" description="ABC transmembrane type-1" evidence="15">
    <location>
        <begin position="179"/>
        <end position="458"/>
    </location>
</feature>
<feature type="domain" description="ABC transporter" evidence="14">
    <location>
        <begin position="491"/>
        <end position="717"/>
    </location>
</feature>
<dbReference type="InterPro" id="IPR017871">
    <property type="entry name" value="ABC_transporter-like_CS"/>
</dbReference>
<keyword evidence="5" id="KW-0204">Cytolysis</keyword>
<dbReference type="PANTHER" id="PTHR24221">
    <property type="entry name" value="ATP-BINDING CASSETTE SUB-FAMILY B"/>
    <property type="match status" value="1"/>
</dbReference>
<dbReference type="FunFam" id="3.40.50.300:FF:000299">
    <property type="entry name" value="ABC transporter ATP-binding protein/permease"/>
    <property type="match status" value="1"/>
</dbReference>
<dbReference type="SMART" id="SM00382">
    <property type="entry name" value="AAA"/>
    <property type="match status" value="1"/>
</dbReference>
<dbReference type="EMBL" id="WKJJ01000017">
    <property type="protein sequence ID" value="MRV74929.1"/>
    <property type="molecule type" value="Genomic_DNA"/>
</dbReference>
<comment type="caution">
    <text evidence="17">The sequence shown here is derived from an EMBL/GenBank/DDBJ whole genome shotgun (WGS) entry which is preliminary data.</text>
</comment>
<evidence type="ECO:0000256" key="13">
    <source>
        <dbReference type="SAM" id="Phobius"/>
    </source>
</evidence>
<dbReference type="AlphaFoldDB" id="A0A7X2IRY6"/>
<keyword evidence="8 13" id="KW-1133">Transmembrane helix</keyword>
<evidence type="ECO:0000256" key="4">
    <source>
        <dbReference type="ARBA" id="ARBA00022692"/>
    </source>
</evidence>
<keyword evidence="3" id="KW-1003">Cell membrane</keyword>
<dbReference type="SUPFAM" id="SSF52540">
    <property type="entry name" value="P-loop containing nucleoside triphosphate hydrolases"/>
    <property type="match status" value="1"/>
</dbReference>
<dbReference type="GO" id="GO:0005886">
    <property type="term" value="C:plasma membrane"/>
    <property type="evidence" value="ECO:0007669"/>
    <property type="project" value="UniProtKB-SubCell"/>
</dbReference>
<evidence type="ECO:0000256" key="11">
    <source>
        <dbReference type="ARBA" id="ARBA00061173"/>
    </source>
</evidence>
<keyword evidence="9 13" id="KW-0472">Membrane</keyword>
<feature type="transmembrane region" description="Helical" evidence="13">
    <location>
        <begin position="315"/>
        <end position="332"/>
    </location>
</feature>
<dbReference type="Gene3D" id="1.20.1560.10">
    <property type="entry name" value="ABC transporter type 1, transmembrane domain"/>
    <property type="match status" value="1"/>
</dbReference>
<evidence type="ECO:0000256" key="12">
    <source>
        <dbReference type="ARBA" id="ARBA00072252"/>
    </source>
</evidence>
<keyword evidence="6" id="KW-0547">Nucleotide-binding</keyword>
<dbReference type="InterPro" id="IPR027417">
    <property type="entry name" value="P-loop_NTPase"/>
</dbReference>
<dbReference type="PROSITE" id="PS50929">
    <property type="entry name" value="ABC_TM1F"/>
    <property type="match status" value="1"/>
</dbReference>
<dbReference type="GO" id="GO:0008234">
    <property type="term" value="F:cysteine-type peptidase activity"/>
    <property type="evidence" value="ECO:0007669"/>
    <property type="project" value="InterPro"/>
</dbReference>
<dbReference type="InterPro" id="IPR003593">
    <property type="entry name" value="AAA+_ATPase"/>
</dbReference>
<proteinExistence type="inferred from homology"/>
<name>A0A7X2IRY6_9BURK</name>
<reference evidence="17 18" key="1">
    <citation type="submission" date="2019-11" db="EMBL/GenBank/DDBJ databases">
        <title>Novel species isolated from a subtropical stream in China.</title>
        <authorList>
            <person name="Lu H."/>
        </authorList>
    </citation>
    <scope>NUCLEOTIDE SEQUENCE [LARGE SCALE GENOMIC DNA]</scope>
    <source>
        <strain evidence="17 18">FT92W</strain>
    </source>
</reference>
<comment type="similarity">
    <text evidence="11">Belongs to the ABC transporter superfamily. Cyclolysin exporter (TC 3.A.1.109.2) family.</text>
</comment>
<dbReference type="Pfam" id="PF00664">
    <property type="entry name" value="ABC_membrane"/>
    <property type="match status" value="1"/>
</dbReference>
<dbReference type="InterPro" id="IPR005074">
    <property type="entry name" value="Peptidase_C39"/>
</dbReference>
<keyword evidence="5" id="KW-0354">Hemolysis</keyword>
<dbReference type="CDD" id="cd02419">
    <property type="entry name" value="Peptidase_C39C"/>
    <property type="match status" value="1"/>
</dbReference>
<dbReference type="Pfam" id="PF00005">
    <property type="entry name" value="ABC_tran"/>
    <property type="match status" value="1"/>
</dbReference>
<evidence type="ECO:0000313" key="17">
    <source>
        <dbReference type="EMBL" id="MRV74929.1"/>
    </source>
</evidence>
<evidence type="ECO:0000256" key="10">
    <source>
        <dbReference type="ARBA" id="ARBA00055355"/>
    </source>
</evidence>
<dbReference type="InterPro" id="IPR003439">
    <property type="entry name" value="ABC_transporter-like_ATP-bd"/>
</dbReference>
<dbReference type="GO" id="GO:0034040">
    <property type="term" value="F:ATPase-coupled lipid transmembrane transporter activity"/>
    <property type="evidence" value="ECO:0007669"/>
    <property type="project" value="TreeGrafter"/>
</dbReference>
<comment type="subcellular location">
    <subcellularLocation>
        <location evidence="1">Cell membrane</location>
        <topology evidence="1">Multi-pass membrane protein</topology>
    </subcellularLocation>
</comment>
<dbReference type="PROSITE" id="PS00211">
    <property type="entry name" value="ABC_TRANSPORTER_1"/>
    <property type="match status" value="1"/>
</dbReference>
<accession>A0A7X2IRY6</accession>
<dbReference type="Proteomes" id="UP000446768">
    <property type="component" value="Unassembled WGS sequence"/>
</dbReference>
<dbReference type="InterPro" id="IPR011527">
    <property type="entry name" value="ABC1_TM_dom"/>
</dbReference>
<evidence type="ECO:0000256" key="2">
    <source>
        <dbReference type="ARBA" id="ARBA00022448"/>
    </source>
</evidence>
<keyword evidence="7 17" id="KW-0067">ATP-binding</keyword>
<feature type="domain" description="Peptidase C39" evidence="16">
    <location>
        <begin position="26"/>
        <end position="145"/>
    </location>
</feature>
<dbReference type="PROSITE" id="PS50990">
    <property type="entry name" value="PEPTIDASE_C39"/>
    <property type="match status" value="1"/>
</dbReference>
<evidence type="ECO:0000256" key="1">
    <source>
        <dbReference type="ARBA" id="ARBA00004651"/>
    </source>
</evidence>
<sequence>MDHGTAVEQMMQLNFSIARKLPFILQTEASECGLACIAMIASYLGHHVDLPEMRKRFPVSLKGTTLAQLIAISEQLGMYTRALRVDLDELAQVQTPAVLHWNLNHFVVLKAVRGEWATVHDPAVGDVRISMKDVSRHFTGVVLELTPGMTFTRKARQPPIPLSQLVGNLVGLKRSLVHLLVLAVVLEAVAMVMPVLSEWIMDGAIVSADTHLLTLLGMGLVLLGTTNATIGVLRSWIGLYISTTFNLQWMSNVMGHLLKLPVSYFERRHLGDIVSRFGAVHAIEQTLTNSAVEAVLDGLLALGTFVMMTIYSPKLAAVTLSAVVLYGIWRWARFGALRMAQMGVIAKNAKEQTYFLETIRGVRSIKLSNREQARRNNWMNLWVDATNANLGTQKLNLMFNVSWSYLATLERAAVLWLGASAVIEHAMSLGMLFAFLTYKEQFSSRVNLLIDRVIDFRMLHLQAERLGDILLTAPEESHAYRKHDIPDDLTLTLDNITYGYSDDESILDGVSLEIRPGECVAITGASGSGKSTCFKIMLGILAPVAGQVKLGGINLSHISHAQYRSLIGTVMQDDQLFAGTVFDNISFMDEKPVEAWVKECAVIAGVHDEINTMPMGYHTLIGDMGTALSGGQQQRILLARALYRRPKILFLDEATSHLDIENEARIGKAISELKISRVMIAHRPQTIAIADRVLSLQNGKLIAVPKAAVAQAPALQVGHA</sequence>
<dbReference type="Pfam" id="PF03412">
    <property type="entry name" value="Peptidase_C39"/>
    <property type="match status" value="1"/>
</dbReference>
<evidence type="ECO:0000313" key="18">
    <source>
        <dbReference type="Proteomes" id="UP000446768"/>
    </source>
</evidence>
<dbReference type="Gene3D" id="3.90.70.10">
    <property type="entry name" value="Cysteine proteinases"/>
    <property type="match status" value="1"/>
</dbReference>
<dbReference type="Gene3D" id="3.40.50.300">
    <property type="entry name" value="P-loop containing nucleotide triphosphate hydrolases"/>
    <property type="match status" value="1"/>
</dbReference>
<evidence type="ECO:0000256" key="3">
    <source>
        <dbReference type="ARBA" id="ARBA00022475"/>
    </source>
</evidence>
<dbReference type="InterPro" id="IPR036640">
    <property type="entry name" value="ABC1_TM_sf"/>
</dbReference>
<keyword evidence="2" id="KW-0813">Transport</keyword>